<protein>
    <submittedName>
        <fullName evidence="2">Heavy metal transporter</fullName>
    </submittedName>
</protein>
<dbReference type="RefSeq" id="WP_108739337.1">
    <property type="nucleotide sequence ID" value="NZ_CP020918.1"/>
</dbReference>
<dbReference type="CDD" id="cd00371">
    <property type="entry name" value="HMA"/>
    <property type="match status" value="1"/>
</dbReference>
<organism evidence="2 3">
    <name type="scientific">Flavobacterium faecale</name>
    <dbReference type="NCBI Taxonomy" id="1355330"/>
    <lineage>
        <taxon>Bacteria</taxon>
        <taxon>Pseudomonadati</taxon>
        <taxon>Bacteroidota</taxon>
        <taxon>Flavobacteriia</taxon>
        <taxon>Flavobacteriales</taxon>
        <taxon>Flavobacteriaceae</taxon>
        <taxon>Flavobacterium</taxon>
    </lineage>
</organism>
<dbReference type="KEGG" id="ffa:FFWV33_01940"/>
<dbReference type="Proteomes" id="UP000244527">
    <property type="component" value="Chromosome"/>
</dbReference>
<reference evidence="2 3" key="1">
    <citation type="submission" date="2017-04" db="EMBL/GenBank/DDBJ databases">
        <title>Compelte genome sequence of WV33.</title>
        <authorList>
            <person name="Lee P.C."/>
        </authorList>
    </citation>
    <scope>NUCLEOTIDE SEQUENCE [LARGE SCALE GENOMIC DNA]</scope>
    <source>
        <strain evidence="2 3">WV33</strain>
    </source>
</reference>
<proteinExistence type="predicted"/>
<dbReference type="EMBL" id="CP020918">
    <property type="protein sequence ID" value="AWG20373.1"/>
    <property type="molecule type" value="Genomic_DNA"/>
</dbReference>
<name>A0A2S1L9F4_9FLAO</name>
<evidence type="ECO:0000259" key="1">
    <source>
        <dbReference type="PROSITE" id="PS50846"/>
    </source>
</evidence>
<dbReference type="InterPro" id="IPR036163">
    <property type="entry name" value="HMA_dom_sf"/>
</dbReference>
<dbReference type="SUPFAM" id="SSF55008">
    <property type="entry name" value="HMA, heavy metal-associated domain"/>
    <property type="match status" value="1"/>
</dbReference>
<evidence type="ECO:0000313" key="2">
    <source>
        <dbReference type="EMBL" id="AWG20373.1"/>
    </source>
</evidence>
<feature type="domain" description="HMA" evidence="1">
    <location>
        <begin position="52"/>
        <end position="119"/>
    </location>
</feature>
<evidence type="ECO:0000313" key="3">
    <source>
        <dbReference type="Proteomes" id="UP000244527"/>
    </source>
</evidence>
<dbReference type="OrthoDB" id="1178902at2"/>
<dbReference type="PROSITE" id="PS51257">
    <property type="entry name" value="PROKAR_LIPOPROTEIN"/>
    <property type="match status" value="1"/>
</dbReference>
<dbReference type="PROSITE" id="PS50846">
    <property type="entry name" value="HMA_2"/>
    <property type="match status" value="1"/>
</dbReference>
<dbReference type="Gene3D" id="3.30.70.100">
    <property type="match status" value="1"/>
</dbReference>
<dbReference type="Pfam" id="PF00403">
    <property type="entry name" value="HMA"/>
    <property type="match status" value="1"/>
</dbReference>
<dbReference type="GO" id="GO:0046872">
    <property type="term" value="F:metal ion binding"/>
    <property type="evidence" value="ECO:0007669"/>
    <property type="project" value="InterPro"/>
</dbReference>
<accession>A0A2S1L9F4</accession>
<sequence>MKIIKSIALVVLAGIVFTSCKKEAEVSEKIIPQNAKAETAVVKKEVAAENLQSATFKIEGMTCPEGCAKTIQEDLTKTDGVQLAAVDFDKKLATVSFDKTVQNQASLTKIVQAAGDGTTYKVSDFK</sequence>
<gene>
    <name evidence="2" type="ORF">FFWV33_01940</name>
</gene>
<keyword evidence="3" id="KW-1185">Reference proteome</keyword>
<dbReference type="InterPro" id="IPR006121">
    <property type="entry name" value="HMA_dom"/>
</dbReference>
<dbReference type="AlphaFoldDB" id="A0A2S1L9F4"/>